<accession>A0A9P6QKV5</accession>
<gene>
    <name evidence="3" type="ORF">BGZ97_009748</name>
</gene>
<evidence type="ECO:0000256" key="1">
    <source>
        <dbReference type="SAM" id="MobiDB-lite"/>
    </source>
</evidence>
<dbReference type="InterPro" id="IPR056251">
    <property type="entry name" value="Arm_rpt_dom"/>
</dbReference>
<feature type="domain" description="Arm-like repeat" evidence="2">
    <location>
        <begin position="127"/>
        <end position="303"/>
    </location>
</feature>
<dbReference type="OrthoDB" id="2439770at2759"/>
<dbReference type="EMBL" id="JAAAIN010004787">
    <property type="protein sequence ID" value="KAG0278290.1"/>
    <property type="molecule type" value="Genomic_DNA"/>
</dbReference>
<evidence type="ECO:0000259" key="2">
    <source>
        <dbReference type="Pfam" id="PF23948"/>
    </source>
</evidence>
<dbReference type="AlphaFoldDB" id="A0A9P6QKV5"/>
<comment type="caution">
    <text evidence="3">The sequence shown here is derived from an EMBL/GenBank/DDBJ whole genome shotgun (WGS) entry which is preliminary data.</text>
</comment>
<protein>
    <recommendedName>
        <fullName evidence="2">Arm-like repeat domain-containing protein</fullName>
    </recommendedName>
</protein>
<feature type="region of interest" description="Disordered" evidence="1">
    <location>
        <begin position="1"/>
        <end position="31"/>
    </location>
</feature>
<sequence>MIVSSGDLPNPSKANKASKTSHGFPLGSPAHSQKPAITFIIPESTDEQPLRRKTSNFRDDIFLADALKATVISTAPQDPRAPVESTLQLVFCARLLIEEQLLSNSQSSGTNVSVLDEAGRQWLEFMQEDHSAQARIRWLVSRLVAEFIKNPSMGLDAISEVVLLGPVLCQDDHRALLSCFIKRFREAALLNVGLLQGMIHLLLSSPANFLADDDLVRIVESIRMRLESTHVPSKDHVYQLLVAVSKVLEVMVRGEVKGLNRQRVQQSLLAVLRSLKGVDDDDFLKFQINYAYQTALYLPDDET</sequence>
<reference evidence="3" key="1">
    <citation type="journal article" date="2020" name="Fungal Divers.">
        <title>Resolving the Mortierellaceae phylogeny through synthesis of multi-gene phylogenetics and phylogenomics.</title>
        <authorList>
            <person name="Vandepol N."/>
            <person name="Liber J."/>
            <person name="Desiro A."/>
            <person name="Na H."/>
            <person name="Kennedy M."/>
            <person name="Barry K."/>
            <person name="Grigoriev I.V."/>
            <person name="Miller A.N."/>
            <person name="O'Donnell K."/>
            <person name="Stajich J.E."/>
            <person name="Bonito G."/>
        </authorList>
    </citation>
    <scope>NUCLEOTIDE SEQUENCE</scope>
    <source>
        <strain evidence="3">NVP60</strain>
    </source>
</reference>
<proteinExistence type="predicted"/>
<organism evidence="3 4">
    <name type="scientific">Linnemannia gamsii</name>
    <dbReference type="NCBI Taxonomy" id="64522"/>
    <lineage>
        <taxon>Eukaryota</taxon>
        <taxon>Fungi</taxon>
        <taxon>Fungi incertae sedis</taxon>
        <taxon>Mucoromycota</taxon>
        <taxon>Mortierellomycotina</taxon>
        <taxon>Mortierellomycetes</taxon>
        <taxon>Mortierellales</taxon>
        <taxon>Mortierellaceae</taxon>
        <taxon>Linnemannia</taxon>
    </lineage>
</organism>
<dbReference type="Proteomes" id="UP000823405">
    <property type="component" value="Unassembled WGS sequence"/>
</dbReference>
<keyword evidence="4" id="KW-1185">Reference proteome</keyword>
<name>A0A9P6QKV5_9FUNG</name>
<evidence type="ECO:0000313" key="3">
    <source>
        <dbReference type="EMBL" id="KAG0278290.1"/>
    </source>
</evidence>
<feature type="non-terminal residue" evidence="3">
    <location>
        <position position="303"/>
    </location>
</feature>
<dbReference type="Pfam" id="PF23948">
    <property type="entry name" value="ARM_5"/>
    <property type="match status" value="1"/>
</dbReference>
<feature type="compositionally biased region" description="Polar residues" evidence="1">
    <location>
        <begin position="12"/>
        <end position="21"/>
    </location>
</feature>
<evidence type="ECO:0000313" key="4">
    <source>
        <dbReference type="Proteomes" id="UP000823405"/>
    </source>
</evidence>